<feature type="domain" description="MATH" evidence="3">
    <location>
        <begin position="38"/>
        <end position="119"/>
    </location>
</feature>
<reference evidence="4" key="1">
    <citation type="journal article" date="2014" name="Nat. Commun.">
        <title>The emerging biofuel crop Camelina sativa retains a highly undifferentiated hexaploid genome structure.</title>
        <authorList>
            <person name="Kagale S."/>
            <person name="Koh C."/>
            <person name="Nixon J."/>
            <person name="Bollina V."/>
            <person name="Clarke W.E."/>
            <person name="Tuteja R."/>
            <person name="Spillane C."/>
            <person name="Robinson S.J."/>
            <person name="Links M.G."/>
            <person name="Clarke C."/>
            <person name="Higgins E.E."/>
            <person name="Huebert T."/>
            <person name="Sharpe A.G."/>
            <person name="Parkin I.A."/>
        </authorList>
    </citation>
    <scope>NUCLEOTIDE SEQUENCE [LARGE SCALE GENOMIC DNA]</scope>
    <source>
        <strain evidence="4">cv. DH55</strain>
    </source>
</reference>
<evidence type="ECO:0000259" key="3">
    <source>
        <dbReference type="Pfam" id="PF22486"/>
    </source>
</evidence>
<protein>
    <submittedName>
        <fullName evidence="5">MATH domain and coiled-coil domain-containing protein At2g42460-like</fullName>
    </submittedName>
</protein>
<keyword evidence="1 2" id="KW-0175">Coiled coil</keyword>
<dbReference type="SUPFAM" id="SSF49599">
    <property type="entry name" value="TRAF domain-like"/>
    <property type="match status" value="1"/>
</dbReference>
<dbReference type="InterPro" id="IPR050804">
    <property type="entry name" value="MCC"/>
</dbReference>
<evidence type="ECO:0000256" key="1">
    <source>
        <dbReference type="ARBA" id="ARBA00023054"/>
    </source>
</evidence>
<proteinExistence type="predicted"/>
<accession>A0ABM1RIL1</accession>
<dbReference type="RefSeq" id="XP_019098849.1">
    <property type="nucleotide sequence ID" value="XM_019243304.1"/>
</dbReference>
<evidence type="ECO:0000313" key="4">
    <source>
        <dbReference type="Proteomes" id="UP000694864"/>
    </source>
</evidence>
<evidence type="ECO:0000313" key="5">
    <source>
        <dbReference type="RefSeq" id="XP_019098849.1"/>
    </source>
</evidence>
<name>A0ABM1RIL1_CAMSA</name>
<sequence>MDKTLFISSVSFLPELSKREVLHVFRHVIVDTKGCPGYDNDLSLFLCVPNPESLRLGWKRRVRFFFLLLNHSGKELRRSNYNGRSHLFCAEATEWGIEGLLPLTELQDLENNILTIQVFVEVDEVVHQGQSTENDLSEFQGVRVLASQGQSAIRLLKQHQGFCLDFAPKYPELRAVYYTLLFSLIETLSKSPQSLSLAELTNAQSQLTELTKAGFKLDFLESKLEDLSLERRKAVVQLEERVKNVELTLEKIKYAAAARVSSFGFIDFLVKRFFLSCFSI</sequence>
<dbReference type="PANTHER" id="PTHR46236">
    <property type="entry name" value="TRAF-LIKE SUPERFAMILY PROTEIN"/>
    <property type="match status" value="1"/>
</dbReference>
<gene>
    <name evidence="5" type="primary">LOC104763697</name>
</gene>
<dbReference type="Gene3D" id="2.60.210.10">
    <property type="entry name" value="Apoptosis, Tumor Necrosis Factor Receptor Associated Protein 2, Chain A"/>
    <property type="match status" value="1"/>
</dbReference>
<feature type="coiled-coil region" evidence="2">
    <location>
        <begin position="217"/>
        <end position="255"/>
    </location>
</feature>
<dbReference type="PANTHER" id="PTHR46236:SF12">
    <property type="entry name" value="MATH DOMAIN-CONTAINING PROTEIN"/>
    <property type="match status" value="1"/>
</dbReference>
<keyword evidence="4" id="KW-1185">Reference proteome</keyword>
<dbReference type="GeneID" id="104763697"/>
<reference evidence="5" key="2">
    <citation type="submission" date="2025-08" db="UniProtKB">
        <authorList>
            <consortium name="RefSeq"/>
        </authorList>
    </citation>
    <scope>IDENTIFICATION</scope>
    <source>
        <tissue evidence="5">Leaf</tissue>
    </source>
</reference>
<organism evidence="4 5">
    <name type="scientific">Camelina sativa</name>
    <name type="common">False flax</name>
    <name type="synonym">Myagrum sativum</name>
    <dbReference type="NCBI Taxonomy" id="90675"/>
    <lineage>
        <taxon>Eukaryota</taxon>
        <taxon>Viridiplantae</taxon>
        <taxon>Streptophyta</taxon>
        <taxon>Embryophyta</taxon>
        <taxon>Tracheophyta</taxon>
        <taxon>Spermatophyta</taxon>
        <taxon>Magnoliopsida</taxon>
        <taxon>eudicotyledons</taxon>
        <taxon>Gunneridae</taxon>
        <taxon>Pentapetalae</taxon>
        <taxon>rosids</taxon>
        <taxon>malvids</taxon>
        <taxon>Brassicales</taxon>
        <taxon>Brassicaceae</taxon>
        <taxon>Camelineae</taxon>
        <taxon>Camelina</taxon>
    </lineage>
</organism>
<dbReference type="Proteomes" id="UP000694864">
    <property type="component" value="Chromosome 3"/>
</dbReference>
<dbReference type="Pfam" id="PF22486">
    <property type="entry name" value="MATH_2"/>
    <property type="match status" value="1"/>
</dbReference>
<dbReference type="CDD" id="cd00121">
    <property type="entry name" value="MATH"/>
    <property type="match status" value="1"/>
</dbReference>
<dbReference type="InterPro" id="IPR002083">
    <property type="entry name" value="MATH/TRAF_dom"/>
</dbReference>
<dbReference type="InterPro" id="IPR008974">
    <property type="entry name" value="TRAF-like"/>
</dbReference>
<evidence type="ECO:0000256" key="2">
    <source>
        <dbReference type="SAM" id="Coils"/>
    </source>
</evidence>